<reference evidence="1 2" key="1">
    <citation type="journal article" date="2011" name="J. Bacteriol.">
        <title>Draft genome sequence of Sporolactobacillus inulinus strain CASD, an efficient D-lactic acid-producing bacterium with high-concentration lactate tolerance capability.</title>
        <authorList>
            <person name="Yu B."/>
            <person name="Su F."/>
            <person name="Wang L."/>
            <person name="Xu K."/>
            <person name="Zhao B."/>
            <person name="Xu P."/>
        </authorList>
    </citation>
    <scope>NUCLEOTIDE SEQUENCE [LARGE SCALE GENOMIC DNA]</scope>
    <source>
        <strain evidence="1 2">CASD</strain>
    </source>
</reference>
<feature type="non-terminal residue" evidence="1">
    <location>
        <position position="1"/>
    </location>
</feature>
<evidence type="ECO:0000313" key="2">
    <source>
        <dbReference type="Proteomes" id="UP000035553"/>
    </source>
</evidence>
<comment type="caution">
    <text evidence="1">The sequence shown here is derived from an EMBL/GenBank/DDBJ whole genome shotgun (WGS) entry which is preliminary data.</text>
</comment>
<name>A0A0U1QQA7_9BACL</name>
<accession>A0A0U1QQA7</accession>
<proteinExistence type="predicted"/>
<dbReference type="EMBL" id="AFVQ02000060">
    <property type="protein sequence ID" value="KLI03003.1"/>
    <property type="molecule type" value="Genomic_DNA"/>
</dbReference>
<protein>
    <submittedName>
        <fullName evidence="1">Uncharacterized protein</fullName>
    </submittedName>
</protein>
<dbReference type="RefSeq" id="WP_047034865.1">
    <property type="nucleotide sequence ID" value="NZ_AFVQ02000060.1"/>
</dbReference>
<gene>
    <name evidence="1" type="ORF">SINU_04985</name>
</gene>
<organism evidence="1 2">
    <name type="scientific">Sporolactobacillus inulinus CASD</name>
    <dbReference type="NCBI Taxonomy" id="1069536"/>
    <lineage>
        <taxon>Bacteria</taxon>
        <taxon>Bacillati</taxon>
        <taxon>Bacillota</taxon>
        <taxon>Bacilli</taxon>
        <taxon>Bacillales</taxon>
        <taxon>Sporolactobacillaceae</taxon>
        <taxon>Sporolactobacillus</taxon>
    </lineage>
</organism>
<dbReference type="Proteomes" id="UP000035553">
    <property type="component" value="Unassembled WGS sequence"/>
</dbReference>
<evidence type="ECO:0000313" key="1">
    <source>
        <dbReference type="EMBL" id="KLI03003.1"/>
    </source>
</evidence>
<keyword evidence="2" id="KW-1185">Reference proteome</keyword>
<sequence length="62" mass="6996">WIRVFSVLNRRFGYSLAAGAPRAHYCLWDLPWLVINRAAPQAGSYLALSEQGLKQFASVLVF</sequence>
<dbReference type="AlphaFoldDB" id="A0A0U1QQA7"/>